<dbReference type="Proteomes" id="UP000009096">
    <property type="component" value="Chromosome 7"/>
</dbReference>
<keyword evidence="3" id="KW-1185">Reference proteome</keyword>
<feature type="region of interest" description="Disordered" evidence="1">
    <location>
        <begin position="87"/>
        <end position="136"/>
    </location>
</feature>
<dbReference type="EMBL" id="CM000584">
    <property type="protein sequence ID" value="EWG46761.1"/>
    <property type="molecule type" value="Genomic_DNA"/>
</dbReference>
<dbReference type="RefSeq" id="XP_018752952.1">
    <property type="nucleotide sequence ID" value="XM_018905252.1"/>
</dbReference>
<sequence>MSSCSLERSSTLRACIEAAPDDKSLEDKSLRSTTEFERITTHPKASTALTLQPVGRKTLSITRPLPSCDLVAPATLVGSLGGFNKSGGHSHPQIGRISSNWTQGNSDKPPSMQDHLTQESGQFSPSRCTSATTFQPPTNVLERSYLTIKEGDQPSATDSSTSNTQSQLSDRSSSQGSRSMYPIVASDLYLDSLS</sequence>
<dbReference type="AlphaFoldDB" id="W7M6Y6"/>
<accession>W7M6Y6</accession>
<proteinExistence type="predicted"/>
<dbReference type="VEuPathDB" id="FungiDB:FVEG_16018"/>
<name>W7M6Y6_GIBM7</name>
<protein>
    <submittedName>
        <fullName evidence="2">Uncharacterized protein</fullName>
    </submittedName>
</protein>
<dbReference type="OrthoDB" id="5081236at2759"/>
<organism evidence="2 3">
    <name type="scientific">Gibberella moniliformis (strain M3125 / FGSC 7600)</name>
    <name type="common">Maize ear and stalk rot fungus</name>
    <name type="synonym">Fusarium verticillioides</name>
    <dbReference type="NCBI Taxonomy" id="334819"/>
    <lineage>
        <taxon>Eukaryota</taxon>
        <taxon>Fungi</taxon>
        <taxon>Dikarya</taxon>
        <taxon>Ascomycota</taxon>
        <taxon>Pezizomycotina</taxon>
        <taxon>Sordariomycetes</taxon>
        <taxon>Hypocreomycetidae</taxon>
        <taxon>Hypocreales</taxon>
        <taxon>Nectriaceae</taxon>
        <taxon>Fusarium</taxon>
        <taxon>Fusarium fujikuroi species complex</taxon>
    </lineage>
</organism>
<reference evidence="2 3" key="1">
    <citation type="journal article" date="2010" name="Nature">
        <title>Comparative genomics reveals mobile pathogenicity chromosomes in Fusarium.</title>
        <authorList>
            <person name="Ma L.J."/>
            <person name="van der Does H.C."/>
            <person name="Borkovich K.A."/>
            <person name="Coleman J.J."/>
            <person name="Daboussi M.J."/>
            <person name="Di Pietro A."/>
            <person name="Dufresne M."/>
            <person name="Freitag M."/>
            <person name="Grabherr M."/>
            <person name="Henrissat B."/>
            <person name="Houterman P.M."/>
            <person name="Kang S."/>
            <person name="Shim W.B."/>
            <person name="Woloshuk C."/>
            <person name="Xie X."/>
            <person name="Xu J.R."/>
            <person name="Antoniw J."/>
            <person name="Baker S.E."/>
            <person name="Bluhm B.H."/>
            <person name="Breakspear A."/>
            <person name="Brown D.W."/>
            <person name="Butchko R.A."/>
            <person name="Chapman S."/>
            <person name="Coulson R."/>
            <person name="Coutinho P.M."/>
            <person name="Danchin E.G."/>
            <person name="Diener A."/>
            <person name="Gale L.R."/>
            <person name="Gardiner D.M."/>
            <person name="Goff S."/>
            <person name="Hammond-Kosack K.E."/>
            <person name="Hilburn K."/>
            <person name="Hua-Van A."/>
            <person name="Jonkers W."/>
            <person name="Kazan K."/>
            <person name="Kodira C.D."/>
            <person name="Koehrsen M."/>
            <person name="Kumar L."/>
            <person name="Lee Y.H."/>
            <person name="Li L."/>
            <person name="Manners J.M."/>
            <person name="Miranda-Saavedra D."/>
            <person name="Mukherjee M."/>
            <person name="Park G."/>
            <person name="Park J."/>
            <person name="Park S.Y."/>
            <person name="Proctor R.H."/>
            <person name="Regev A."/>
            <person name="Ruiz-Roldan M.C."/>
            <person name="Sain D."/>
            <person name="Sakthikumar S."/>
            <person name="Sykes S."/>
            <person name="Schwartz D.C."/>
            <person name="Turgeon B.G."/>
            <person name="Wapinski I."/>
            <person name="Yoder O."/>
            <person name="Young S."/>
            <person name="Zeng Q."/>
            <person name="Zhou S."/>
            <person name="Galagan J."/>
            <person name="Cuomo C.A."/>
            <person name="Kistler H.C."/>
            <person name="Rep M."/>
        </authorList>
    </citation>
    <scope>NUCLEOTIDE SEQUENCE [LARGE SCALE GENOMIC DNA]</scope>
    <source>
        <strain evidence="3">M3125 / FGSC 7600</strain>
    </source>
</reference>
<evidence type="ECO:0000256" key="1">
    <source>
        <dbReference type="SAM" id="MobiDB-lite"/>
    </source>
</evidence>
<gene>
    <name evidence="2" type="ORF">FVEG_16018</name>
</gene>
<dbReference type="GeneID" id="30072894"/>
<feature type="region of interest" description="Disordered" evidence="1">
    <location>
        <begin position="151"/>
        <end position="180"/>
    </location>
</feature>
<evidence type="ECO:0000313" key="2">
    <source>
        <dbReference type="EMBL" id="EWG46761.1"/>
    </source>
</evidence>
<feature type="compositionally biased region" description="Polar residues" evidence="1">
    <location>
        <begin position="96"/>
        <end position="136"/>
    </location>
</feature>
<evidence type="ECO:0000313" key="3">
    <source>
        <dbReference type="Proteomes" id="UP000009096"/>
    </source>
</evidence>
<feature type="compositionally biased region" description="Low complexity" evidence="1">
    <location>
        <begin position="162"/>
        <end position="179"/>
    </location>
</feature>
<dbReference type="EMBL" id="DS022249">
    <property type="protein sequence ID" value="EWG46761.1"/>
    <property type="molecule type" value="Genomic_DNA"/>
</dbReference>
<dbReference type="KEGG" id="fvr:FVEG_16018"/>